<evidence type="ECO:0000256" key="1">
    <source>
        <dbReference type="SAM" id="Coils"/>
    </source>
</evidence>
<dbReference type="EMBL" id="CAJNDS010002102">
    <property type="protein sequence ID" value="CAE7327281.1"/>
    <property type="molecule type" value="Genomic_DNA"/>
</dbReference>
<dbReference type="OrthoDB" id="10064100at2759"/>
<dbReference type="CDD" id="cd16655">
    <property type="entry name" value="RING-Ubox_WDSUB1-like"/>
    <property type="match status" value="1"/>
</dbReference>
<keyword evidence="4" id="KW-1185">Reference proteome</keyword>
<dbReference type="SUPFAM" id="SSF57850">
    <property type="entry name" value="RING/U-box"/>
    <property type="match status" value="1"/>
</dbReference>
<dbReference type="PROSITE" id="PS51698">
    <property type="entry name" value="U_BOX"/>
    <property type="match status" value="1"/>
</dbReference>
<dbReference type="SMART" id="SM00504">
    <property type="entry name" value="Ubox"/>
    <property type="match status" value="1"/>
</dbReference>
<dbReference type="InterPro" id="IPR013083">
    <property type="entry name" value="Znf_RING/FYVE/PHD"/>
</dbReference>
<evidence type="ECO:0000313" key="3">
    <source>
        <dbReference type="EMBL" id="CAE7327281.1"/>
    </source>
</evidence>
<accession>A0A812PBM1</accession>
<dbReference type="InterPro" id="IPR052085">
    <property type="entry name" value="WD-SAM-U-box"/>
</dbReference>
<dbReference type="PANTHER" id="PTHR46573:SF1">
    <property type="entry name" value="WD REPEAT, SAM AND U-BOX DOMAIN-CONTAINING PROTEIN 1"/>
    <property type="match status" value="1"/>
</dbReference>
<dbReference type="PANTHER" id="PTHR46573">
    <property type="entry name" value="WD REPEAT, SAM AND U-BOX DOMAIN-CONTAINING PROTEIN 1"/>
    <property type="match status" value="1"/>
</dbReference>
<protein>
    <submittedName>
        <fullName evidence="3">Wdsub1 protein</fullName>
    </submittedName>
</protein>
<proteinExistence type="predicted"/>
<organism evidence="3 4">
    <name type="scientific">Symbiodinium natans</name>
    <dbReference type="NCBI Taxonomy" id="878477"/>
    <lineage>
        <taxon>Eukaryota</taxon>
        <taxon>Sar</taxon>
        <taxon>Alveolata</taxon>
        <taxon>Dinophyceae</taxon>
        <taxon>Suessiales</taxon>
        <taxon>Symbiodiniaceae</taxon>
        <taxon>Symbiodinium</taxon>
    </lineage>
</organism>
<dbReference type="Pfam" id="PF04564">
    <property type="entry name" value="U-box"/>
    <property type="match status" value="1"/>
</dbReference>
<evidence type="ECO:0000313" key="4">
    <source>
        <dbReference type="Proteomes" id="UP000604046"/>
    </source>
</evidence>
<dbReference type="Proteomes" id="UP000604046">
    <property type="component" value="Unassembled WGS sequence"/>
</dbReference>
<dbReference type="Gene3D" id="3.30.40.10">
    <property type="entry name" value="Zinc/RING finger domain, C3HC4 (zinc finger)"/>
    <property type="match status" value="1"/>
</dbReference>
<dbReference type="GO" id="GO:0016567">
    <property type="term" value="P:protein ubiquitination"/>
    <property type="evidence" value="ECO:0007669"/>
    <property type="project" value="InterPro"/>
</dbReference>
<evidence type="ECO:0000259" key="2">
    <source>
        <dbReference type="PROSITE" id="PS51698"/>
    </source>
</evidence>
<feature type="coiled-coil region" evidence="1">
    <location>
        <begin position="465"/>
        <end position="510"/>
    </location>
</feature>
<comment type="caution">
    <text evidence="3">The sequence shown here is derived from an EMBL/GenBank/DDBJ whole genome shotgun (WGS) entry which is preliminary data.</text>
</comment>
<gene>
    <name evidence="3" type="primary">wdsub1</name>
    <name evidence="3" type="ORF">SNAT2548_LOCUS17133</name>
</gene>
<sequence length="538" mass="60089">MASVVKRLLEDPEDLCCPISRCLMENPVVASDGYTYDKESIEAAWQRKRVSPMTNKPMKKKQVVPTQDKKSAIVDYKTKTVNEILKILPRIHDRESITQLLQRAEGFVRPYAKDKSEQGKLITLLHLKADLPKDLRGDAIPELLRLLSEREDDAGLREVLKKFGDDLAHHVSELSDDMLAKLHALAPSEKVSSMLAQELACSMAKMKSAAGVKSLWQILKRLAATCEAAEAQSGQWCAGEACGLFLAAHPKFKADLKDLPLAALRSTNVFMTDASKASARAMELFRCDLGLPKVKSDASVLAQVLLERSKREEKAQKQKLLMEAYELDESDAEIRTALIQVLREALEGSEGDFDKEDMLLRALFAENDKIPEDLLPKLSLKLKTLPPQHCLALAKQLSCADRKVDGAKVAVMAAEGFEDANSARAAYLSAFQMDRQNQDAFLGVIDACGFAAEKCHQLECRISEMSQLEQKLKISQQKQDRFNKKQQEEITNLQRELANATETSGTLRRQLLGQQDRLAKLEQSVSTLRHNPFSGIRF</sequence>
<dbReference type="InterPro" id="IPR003613">
    <property type="entry name" value="Ubox_domain"/>
</dbReference>
<reference evidence="3" key="1">
    <citation type="submission" date="2021-02" db="EMBL/GenBank/DDBJ databases">
        <authorList>
            <person name="Dougan E. K."/>
            <person name="Rhodes N."/>
            <person name="Thang M."/>
            <person name="Chan C."/>
        </authorList>
    </citation>
    <scope>NUCLEOTIDE SEQUENCE</scope>
</reference>
<dbReference type="GO" id="GO:0004842">
    <property type="term" value="F:ubiquitin-protein transferase activity"/>
    <property type="evidence" value="ECO:0007669"/>
    <property type="project" value="InterPro"/>
</dbReference>
<feature type="domain" description="U-box" evidence="2">
    <location>
        <begin position="10"/>
        <end position="85"/>
    </location>
</feature>
<name>A0A812PBM1_9DINO</name>
<dbReference type="AlphaFoldDB" id="A0A812PBM1"/>
<keyword evidence="1" id="KW-0175">Coiled coil</keyword>